<dbReference type="SUPFAM" id="SSF50104">
    <property type="entry name" value="Translation proteins SH3-like domain"/>
    <property type="match status" value="1"/>
</dbReference>
<reference evidence="9 10" key="2">
    <citation type="journal article" date="2012" name="Open Biol.">
        <title>Characteristics of nucleosomes and linker DNA regions on the genome of the basidiomycete Mixia osmundae revealed by mono- and dinucleosome mapping.</title>
        <authorList>
            <person name="Nishida H."/>
            <person name="Kondo S."/>
            <person name="Matsumoto T."/>
            <person name="Suzuki Y."/>
            <person name="Yoshikawa H."/>
            <person name="Taylor T.D."/>
            <person name="Sugiyama J."/>
        </authorList>
    </citation>
    <scope>NUCLEOTIDE SEQUENCE [LARGE SCALE GENOMIC DNA]</scope>
    <source>
        <strain evidence="10">CBS 9802 / IAM 14324 / JCM 22182 / KY 12970</strain>
    </source>
</reference>
<evidence type="ECO:0000256" key="3">
    <source>
        <dbReference type="ARBA" id="ARBA00006592"/>
    </source>
</evidence>
<keyword evidence="10" id="KW-1185">Reference proteome</keyword>
<dbReference type="EMBL" id="BABT02000119">
    <property type="protein sequence ID" value="GAA97388.1"/>
    <property type="molecule type" value="Genomic_DNA"/>
</dbReference>
<dbReference type="InterPro" id="IPR014722">
    <property type="entry name" value="Rib_uL2_dom2"/>
</dbReference>
<dbReference type="GO" id="GO:0003723">
    <property type="term" value="F:RNA binding"/>
    <property type="evidence" value="ECO:0007669"/>
    <property type="project" value="InterPro"/>
</dbReference>
<evidence type="ECO:0000256" key="2">
    <source>
        <dbReference type="ARBA" id="ARBA00004496"/>
    </source>
</evidence>
<dbReference type="FunCoup" id="G7E3H8">
    <property type="interactions" value="434"/>
</dbReference>
<feature type="domain" description="KOW" evidence="7">
    <location>
        <begin position="15"/>
        <end position="45"/>
    </location>
</feature>
<accession>G7E3H8</accession>
<dbReference type="InterPro" id="IPR008991">
    <property type="entry name" value="Translation_prot_SH3-like_sf"/>
</dbReference>
<evidence type="ECO:0000259" key="7">
    <source>
        <dbReference type="Pfam" id="PF00467"/>
    </source>
</evidence>
<dbReference type="Proteomes" id="UP000009131">
    <property type="component" value="Unassembled WGS sequence"/>
</dbReference>
<evidence type="ECO:0000259" key="8">
    <source>
        <dbReference type="Pfam" id="PF01929"/>
    </source>
</evidence>
<dbReference type="InterPro" id="IPR005824">
    <property type="entry name" value="KOW"/>
</dbReference>
<evidence type="ECO:0000256" key="6">
    <source>
        <dbReference type="ARBA" id="ARBA00023274"/>
    </source>
</evidence>
<dbReference type="Gene3D" id="6.10.250.2270">
    <property type="match status" value="1"/>
</dbReference>
<keyword evidence="4" id="KW-0963">Cytoplasm</keyword>
<dbReference type="FunFam" id="2.30.30.30:FF:000030">
    <property type="entry name" value="60S ribosomal protein L14"/>
    <property type="match status" value="1"/>
</dbReference>
<sequence>MSASEPKSFKRFVEVGRVVLLNAGPLEGKLAVIVEIIDHNRALIDGPTTGVARQAFPYRRMVLTPFVLNKLTRAAGSPIVKKVWEASGVDEKWNQSAWAKKRAAIQKRRQAGDFERFELMLLRKARSRAVGKGKRH</sequence>
<organism evidence="9 10">
    <name type="scientific">Mixia osmundae (strain CBS 9802 / IAM 14324 / JCM 22182 / KY 12970)</name>
    <dbReference type="NCBI Taxonomy" id="764103"/>
    <lineage>
        <taxon>Eukaryota</taxon>
        <taxon>Fungi</taxon>
        <taxon>Dikarya</taxon>
        <taxon>Basidiomycota</taxon>
        <taxon>Pucciniomycotina</taxon>
        <taxon>Mixiomycetes</taxon>
        <taxon>Mixiales</taxon>
        <taxon>Mixiaceae</taxon>
        <taxon>Mixia</taxon>
    </lineage>
</organism>
<comment type="similarity">
    <text evidence="3">Belongs to the eukaryotic ribosomal protein eL14 family.</text>
</comment>
<dbReference type="Pfam" id="PF01929">
    <property type="entry name" value="Ribosomal_L14e"/>
    <property type="match status" value="1"/>
</dbReference>
<dbReference type="GO" id="GO:0022625">
    <property type="term" value="C:cytosolic large ribosomal subunit"/>
    <property type="evidence" value="ECO:0007669"/>
    <property type="project" value="TreeGrafter"/>
</dbReference>
<dbReference type="InterPro" id="IPR002784">
    <property type="entry name" value="Ribosomal_eL14_dom"/>
</dbReference>
<dbReference type="AlphaFoldDB" id="G7E3H8"/>
<evidence type="ECO:0000313" key="10">
    <source>
        <dbReference type="Proteomes" id="UP000009131"/>
    </source>
</evidence>
<comment type="function">
    <text evidence="1">Component of the ribosome, a large ribonucleoprotein complex responsible for the synthesis of proteins in the cell. The small ribosomal subunit (SSU) binds messenger RNAs (mRNAs) and translates the encoded message by selecting cognate aminoacyl-transfer RNA (tRNA) molecules. The large subunit (LSU) contains the ribosomal catalytic site termed the peptidyl transferase center (PTC), which catalyzes the formation of peptide bonds, thereby polymerizing the amino acids delivered by tRNAs into a polypeptide chain. The nascent polypeptides leave the ribosome through a tunnel in the LSU and interact with protein factors that function in enzymatic processing, targeting, and the membrane insertion of nascent chains at the exit of the ribosomal tunnel.</text>
</comment>
<dbReference type="STRING" id="764103.G7E3H8"/>
<evidence type="ECO:0000313" key="9">
    <source>
        <dbReference type="EMBL" id="GAA97388.1"/>
    </source>
</evidence>
<evidence type="ECO:0000256" key="4">
    <source>
        <dbReference type="ARBA" id="ARBA00022490"/>
    </source>
</evidence>
<proteinExistence type="inferred from homology"/>
<dbReference type="InParanoid" id="G7E3H8"/>
<dbReference type="OrthoDB" id="1875589at2759"/>
<dbReference type="GO" id="GO:0006412">
    <property type="term" value="P:translation"/>
    <property type="evidence" value="ECO:0007669"/>
    <property type="project" value="InterPro"/>
</dbReference>
<dbReference type="Gene3D" id="2.30.30.30">
    <property type="match status" value="1"/>
</dbReference>
<dbReference type="PANTHER" id="PTHR11127:SF2">
    <property type="entry name" value="LARGE RIBOSOMAL SUBUNIT PROTEIN EL14"/>
    <property type="match status" value="1"/>
</dbReference>
<comment type="caution">
    <text evidence="9">The sequence shown here is derived from an EMBL/GenBank/DDBJ whole genome shotgun (WGS) entry which is preliminary data.</text>
</comment>
<evidence type="ECO:0000256" key="5">
    <source>
        <dbReference type="ARBA" id="ARBA00022980"/>
    </source>
</evidence>
<dbReference type="Pfam" id="PF00467">
    <property type="entry name" value="KOW"/>
    <property type="match status" value="1"/>
</dbReference>
<dbReference type="OMA" id="ANWRFVE"/>
<dbReference type="GO" id="GO:0003735">
    <property type="term" value="F:structural constituent of ribosome"/>
    <property type="evidence" value="ECO:0007669"/>
    <property type="project" value="InterPro"/>
</dbReference>
<dbReference type="RefSeq" id="XP_014567782.1">
    <property type="nucleotide sequence ID" value="XM_014712296.1"/>
</dbReference>
<name>G7E3H8_MIXOS</name>
<dbReference type="CDD" id="cd23702">
    <property type="entry name" value="eL14"/>
    <property type="match status" value="1"/>
</dbReference>
<feature type="domain" description="Large ribosomal subunit protein eL14" evidence="8">
    <location>
        <begin position="53"/>
        <end position="126"/>
    </location>
</feature>
<comment type="subcellular location">
    <subcellularLocation>
        <location evidence="2">Cytoplasm</location>
    </subcellularLocation>
</comment>
<evidence type="ECO:0000256" key="1">
    <source>
        <dbReference type="ARBA" id="ARBA00004021"/>
    </source>
</evidence>
<gene>
    <name evidence="9" type="primary">Mo04066</name>
    <name evidence="9" type="ORF">E5Q_04066</name>
</gene>
<evidence type="ECO:0008006" key="11">
    <source>
        <dbReference type="Google" id="ProtNLM"/>
    </source>
</evidence>
<dbReference type="eggNOG" id="KOG3421">
    <property type="taxonomic scope" value="Eukaryota"/>
</dbReference>
<keyword evidence="6" id="KW-0687">Ribonucleoprotein</keyword>
<dbReference type="InterPro" id="IPR039660">
    <property type="entry name" value="Ribosomal_eL14"/>
</dbReference>
<dbReference type="PANTHER" id="PTHR11127">
    <property type="entry name" value="60S RIBOSOMAL PROTEIN L14"/>
    <property type="match status" value="1"/>
</dbReference>
<reference evidence="9 10" key="1">
    <citation type="journal article" date="2011" name="J. Gen. Appl. Microbiol.">
        <title>Draft genome sequencing of the enigmatic basidiomycete Mixia osmundae.</title>
        <authorList>
            <person name="Nishida H."/>
            <person name="Nagatsuka Y."/>
            <person name="Sugiyama J."/>
        </authorList>
    </citation>
    <scope>NUCLEOTIDE SEQUENCE [LARGE SCALE GENOMIC DNA]</scope>
    <source>
        <strain evidence="10">CBS 9802 / IAM 14324 / JCM 22182 / KY 12970</strain>
    </source>
</reference>
<dbReference type="GO" id="GO:0042273">
    <property type="term" value="P:ribosomal large subunit biogenesis"/>
    <property type="evidence" value="ECO:0007669"/>
    <property type="project" value="TreeGrafter"/>
</dbReference>
<protein>
    <recommendedName>
        <fullName evidence="11">KOW domain-containing protein</fullName>
    </recommendedName>
</protein>
<keyword evidence="5" id="KW-0689">Ribosomal protein</keyword>
<dbReference type="HOGENOM" id="CLU_082438_3_1_1"/>